<gene>
    <name evidence="2" type="ORF">GGX14DRAFT_406140</name>
</gene>
<protein>
    <submittedName>
        <fullName evidence="2">Uncharacterized protein</fullName>
    </submittedName>
</protein>
<organism evidence="2 3">
    <name type="scientific">Mycena pura</name>
    <dbReference type="NCBI Taxonomy" id="153505"/>
    <lineage>
        <taxon>Eukaryota</taxon>
        <taxon>Fungi</taxon>
        <taxon>Dikarya</taxon>
        <taxon>Basidiomycota</taxon>
        <taxon>Agaricomycotina</taxon>
        <taxon>Agaricomycetes</taxon>
        <taxon>Agaricomycetidae</taxon>
        <taxon>Agaricales</taxon>
        <taxon>Marasmiineae</taxon>
        <taxon>Mycenaceae</taxon>
        <taxon>Mycena</taxon>
    </lineage>
</organism>
<name>A0AAD6UUU5_9AGAR</name>
<comment type="caution">
    <text evidence="2">The sequence shown here is derived from an EMBL/GenBank/DDBJ whole genome shotgun (WGS) entry which is preliminary data.</text>
</comment>
<accession>A0AAD6UUU5</accession>
<feature type="region of interest" description="Disordered" evidence="1">
    <location>
        <begin position="154"/>
        <end position="192"/>
    </location>
</feature>
<evidence type="ECO:0000313" key="3">
    <source>
        <dbReference type="Proteomes" id="UP001219525"/>
    </source>
</evidence>
<dbReference type="EMBL" id="JARJCW010000117">
    <property type="protein sequence ID" value="KAJ7192613.1"/>
    <property type="molecule type" value="Genomic_DNA"/>
</dbReference>
<evidence type="ECO:0000256" key="1">
    <source>
        <dbReference type="SAM" id="MobiDB-lite"/>
    </source>
</evidence>
<keyword evidence="3" id="KW-1185">Reference proteome</keyword>
<reference evidence="2" key="1">
    <citation type="submission" date="2023-03" db="EMBL/GenBank/DDBJ databases">
        <title>Massive genome expansion in bonnet fungi (Mycena s.s.) driven by repeated elements and novel gene families across ecological guilds.</title>
        <authorList>
            <consortium name="Lawrence Berkeley National Laboratory"/>
            <person name="Harder C.B."/>
            <person name="Miyauchi S."/>
            <person name="Viragh M."/>
            <person name="Kuo A."/>
            <person name="Thoen E."/>
            <person name="Andreopoulos B."/>
            <person name="Lu D."/>
            <person name="Skrede I."/>
            <person name="Drula E."/>
            <person name="Henrissat B."/>
            <person name="Morin E."/>
            <person name="Kohler A."/>
            <person name="Barry K."/>
            <person name="LaButti K."/>
            <person name="Morin E."/>
            <person name="Salamov A."/>
            <person name="Lipzen A."/>
            <person name="Mereny Z."/>
            <person name="Hegedus B."/>
            <person name="Baldrian P."/>
            <person name="Stursova M."/>
            <person name="Weitz H."/>
            <person name="Taylor A."/>
            <person name="Grigoriev I.V."/>
            <person name="Nagy L.G."/>
            <person name="Martin F."/>
            <person name="Kauserud H."/>
        </authorList>
    </citation>
    <scope>NUCLEOTIDE SEQUENCE</scope>
    <source>
        <strain evidence="2">9144</strain>
    </source>
</reference>
<proteinExistence type="predicted"/>
<feature type="region of interest" description="Disordered" evidence="1">
    <location>
        <begin position="201"/>
        <end position="220"/>
    </location>
</feature>
<feature type="region of interest" description="Disordered" evidence="1">
    <location>
        <begin position="570"/>
        <end position="612"/>
    </location>
</feature>
<sequence length="722" mass="78447">MKANTTTDAIHLKMWIEKDLLKAATSDSGCGRGYVRGTPPLRACSAQPTACRHPVPPVRMPPDAPTFLPVPPYASQYLRVATNLRSPFSEPVNLWMSLTNIHDRPHNLWSSPHHLRSFIGSATQMSGDSEIQCLGDSVIRRASAIRRFGGSAVRSHHRTISEGTMEASTSARSLSSPPPPPPRHGLNGSNPLQRVYHSLSLSDDTCGHTGQSAGRLSTYNPLRLTPPRFTSSPGCWPRSGELLARFAYSGSCAEGPPAVRRFGGSEVRRGCCRRLSELALESRALNLDPQTRPHDPEGTSGFLGVSGQFRSLGTSALGASAISAFGDSPRRFRRFGGSQPQPDNLRSPQRFGVPGVSSVLVLDAAALRSLGDFGGSQPLMNLRGPWYLGVTMPRRFGASVFRVVGLHPDPPELWPAFRPLRLDLRISKPLGLGLTCLVPPDRFPWLRSGYIVTPGHGDSLPRSLRIPLCPASRYVQDGVASAGLLEDGRGGRERIGSGMLLHGPLSPYAVDAELPGSLVACPRAIPDLRRRFSEFSMISELRCLGGFGDFGGFDVRSHSSYPERCLTPSVRPAVSNPHGRDSEPGTLGRYTPWSSNRHVRRPPSPPRSPARRFRHLGVLPPQFRGASEARTLTFRSFAILCPEFQRFGVRSSCASAFGISAVRRSEFRRFGVRSFGGLCQPPNFFRSPLRSVQKPRPSALLQDPSGSTAPGCALFATPHPDL</sequence>
<feature type="compositionally biased region" description="Polar residues" evidence="1">
    <location>
        <begin position="166"/>
        <end position="175"/>
    </location>
</feature>
<dbReference type="Proteomes" id="UP001219525">
    <property type="component" value="Unassembled WGS sequence"/>
</dbReference>
<evidence type="ECO:0000313" key="2">
    <source>
        <dbReference type="EMBL" id="KAJ7192613.1"/>
    </source>
</evidence>
<dbReference type="AlphaFoldDB" id="A0AAD6UUU5"/>